<reference evidence="1" key="1">
    <citation type="submission" date="2022-10" db="EMBL/GenBank/DDBJ databases">
        <title>Tapping the CABI collections for fungal endophytes: first genome assemblies for Collariella, Neodidymelliopsis, Ascochyta clinopodiicola, Didymella pomorum, Didymosphaeria variabile, Neocosmospora piperis and Neocucurbitaria cava.</title>
        <authorList>
            <person name="Hill R."/>
        </authorList>
    </citation>
    <scope>NUCLEOTIDE SEQUENCE</scope>
    <source>
        <strain evidence="1">IMI 355082</strain>
    </source>
</reference>
<keyword evidence="2" id="KW-1185">Reference proteome</keyword>
<sequence>MSASSRPWIDFVDAFDTIDWKIYLQEFTRQDILNYVIDVLERDAKFRKLKSSSGAAASEFIQAVTTRSEGVFLLDALPVDLEE</sequence>
<accession>A0A9W8YXJ9</accession>
<dbReference type="OrthoDB" id="443402at2759"/>
<protein>
    <submittedName>
        <fullName evidence="1">Uncharacterized protein</fullName>
    </submittedName>
</protein>
<dbReference type="AlphaFoldDB" id="A0A9W8YXJ9"/>
<evidence type="ECO:0000313" key="1">
    <source>
        <dbReference type="EMBL" id="KAJ4393819.1"/>
    </source>
</evidence>
<dbReference type="EMBL" id="JAPEVB010000002">
    <property type="protein sequence ID" value="KAJ4393819.1"/>
    <property type="molecule type" value="Genomic_DNA"/>
</dbReference>
<proteinExistence type="predicted"/>
<comment type="caution">
    <text evidence="1">The sequence shown here is derived from an EMBL/GenBank/DDBJ whole genome shotgun (WGS) entry which is preliminary data.</text>
</comment>
<evidence type="ECO:0000313" key="2">
    <source>
        <dbReference type="Proteomes" id="UP001140453"/>
    </source>
</evidence>
<dbReference type="Proteomes" id="UP001140453">
    <property type="component" value="Unassembled WGS sequence"/>
</dbReference>
<organism evidence="1 2">
    <name type="scientific">Gnomoniopsis smithogilvyi</name>
    <dbReference type="NCBI Taxonomy" id="1191159"/>
    <lineage>
        <taxon>Eukaryota</taxon>
        <taxon>Fungi</taxon>
        <taxon>Dikarya</taxon>
        <taxon>Ascomycota</taxon>
        <taxon>Pezizomycotina</taxon>
        <taxon>Sordariomycetes</taxon>
        <taxon>Sordariomycetidae</taxon>
        <taxon>Diaporthales</taxon>
        <taxon>Gnomoniaceae</taxon>
        <taxon>Gnomoniopsis</taxon>
    </lineage>
</organism>
<name>A0A9W8YXJ9_9PEZI</name>
<gene>
    <name evidence="1" type="ORF">N0V93_003034</name>
</gene>